<dbReference type="GO" id="GO:0000151">
    <property type="term" value="C:ubiquitin ligase complex"/>
    <property type="evidence" value="ECO:0007669"/>
    <property type="project" value="InterPro"/>
</dbReference>
<comment type="function">
    <text evidence="13">Ubiquitin-protein ligase that probably functions as an E3 ligase in conjunction with specific E1 and E2 ligases. May also function as an E4 ligase mediating the assembly of polyubiquitin chains on substrates ubiquitinated by another E3 ubiquitin ligase. May regulate myosin assembly in striated muscles together with STUB1 and VCP/p97 by targeting myosin chaperone UNC45B for proteasomal degradation.</text>
</comment>
<keyword evidence="11" id="KW-0007">Acetylation</keyword>
<evidence type="ECO:0000256" key="15">
    <source>
        <dbReference type="ARBA" id="ARBA00081821"/>
    </source>
</evidence>
<keyword evidence="17" id="KW-0175">Coiled coil</keyword>
<feature type="region of interest" description="Disordered" evidence="18">
    <location>
        <begin position="1"/>
        <end position="47"/>
    </location>
</feature>
<dbReference type="InterPro" id="IPR013083">
    <property type="entry name" value="Znf_RING/FYVE/PHD"/>
</dbReference>
<dbReference type="GO" id="GO:0034450">
    <property type="term" value="F:ubiquitin-ubiquitin ligase activity"/>
    <property type="evidence" value="ECO:0007669"/>
    <property type="project" value="InterPro"/>
</dbReference>
<feature type="compositionally biased region" description="Basic and acidic residues" evidence="18">
    <location>
        <begin position="99"/>
        <end position="109"/>
    </location>
</feature>
<feature type="region of interest" description="Disordered" evidence="18">
    <location>
        <begin position="60"/>
        <end position="79"/>
    </location>
</feature>
<comment type="similarity">
    <text evidence="5">Belongs to the ubiquitin conjugation factor E4 family.</text>
</comment>
<evidence type="ECO:0000256" key="1">
    <source>
        <dbReference type="ARBA" id="ARBA00000900"/>
    </source>
</evidence>
<evidence type="ECO:0000259" key="19">
    <source>
        <dbReference type="PROSITE" id="PS51698"/>
    </source>
</evidence>
<dbReference type="SUPFAM" id="SSF57850">
    <property type="entry name" value="RING/U-box"/>
    <property type="match status" value="1"/>
</dbReference>
<sequence>MGDQINQDEIRKKRLAKLGATPTVSTNNSEESTSPQVSPSPQSAGSLQLCTATPVSCLLPSPTKRQPPPSPLDITPCKQGVEPMEVDSKTGELGGDVENSSHYRNDNKRQRSVSTSEVTEELLWATLSNLLQSSWPGMDTGAPVTVQVTAATSQQEVTSQVLVEVVERLCWGEVPSGLLDLGTNPSDSPELSASPTGSSSTIDLTSIVKPSQTPQAAALSYIIQTYARCNSEEKTHPKRSNSPPMLSMLRNVRTQCIAHTSLLLSGCLGGEFNPEGHSLLLHPLLSESLPRGFLCDLIHHTWQHQPTFVKVFGPLLQGLSGAMRSCSITSRTYMRVFESLDLLTDIKAVGSSSRPICNLMVSMNNWQPRGESQTIGREMVQTTLLGPFLALSLFAEDDPRVAEQFVRNQGTGQTMPAGLQDLAREMDHMRMTILHKLFHSMLVNTGSREPVLSFLARMISLNHRRAQIHVEEQLVAGDGAMVNLVSVLQQLCFKVKLEKVDPYYMIHPDSLVDVSKDSRLSMTQDEADGWLKKLRTSKDFKFLEVNFHSQCWFLTLHAHHLGVLPVMRKYTRRIRAIRDLQKMVEEIESTESQWGSLSVASKQRELLKKWKAQLKKLNKSKICADAGLLDEHLLERCLHFYSGVAHVILRALTGGRSNSFNSTSSTSEGPVSAPLTDTSSLLPLPPTLPELFAALPEWYLDDLAEFLLFVLQYIPKVAIKHLEDPIITMAIVLLCSPSLIKNPYLTAKLVEMLFMLTPSVQQHVDSLHQRILHHPLATHLPVALMKFYTMVESTGTSSEFYDKFTIRYHISVIFKSLWDDRRHRQALITESNSGKEFVKFVNLLMNDTTFLLDESLDALKRIHEVQEEMERGTWAQQSREQQQSRQRLLATDERQCRSYLTLARETVDMMHYLTKEVPDPFLRPELCDRLAAMLNFNLAQLCGQKCGNLKVRQADKYGWEPRKLLEQLVDIYLHLDSPKFHQAIANDERSFKRELFETAASKLERAVIKCASEVEAFRSIGEQAYNVLQANQKKDEDYSDAPDHFMDPLMQTLMEDPVELPSGVVMDRPTIVRHLLNDPTDPFTRQPLSEEQLLPAEALKKEIRDWIAAKNNSRSSS</sequence>
<comment type="pathway">
    <text evidence="4">Protein modification; protein ubiquitination.</text>
</comment>
<comment type="catalytic activity">
    <reaction evidence="1">
        <text>S-ubiquitinyl-[E2 ubiquitin-conjugating enzyme]-L-cysteine + [acceptor protein]-L-lysine = [E2 ubiquitin-conjugating enzyme]-L-cysteine + N(6)-ubiquitinyl-[acceptor protein]-L-lysine.</text>
        <dbReference type="EC" id="2.3.2.27"/>
    </reaction>
</comment>
<evidence type="ECO:0000256" key="14">
    <source>
        <dbReference type="ARBA" id="ARBA00072779"/>
    </source>
</evidence>
<dbReference type="InterPro" id="IPR003613">
    <property type="entry name" value="Ubox_domain"/>
</dbReference>
<reference evidence="20" key="1">
    <citation type="submission" date="2015-09" db="EMBL/GenBank/DDBJ databases">
        <title>Scylla olivacea transcriptome.</title>
        <authorList>
            <person name="Ikhwanuddin M."/>
        </authorList>
    </citation>
    <scope>NUCLEOTIDE SEQUENCE</scope>
</reference>
<keyword evidence="10" id="KW-0833">Ubl conjugation pathway</keyword>
<accession>A0A0P4WEP6</accession>
<proteinExistence type="inferred from homology"/>
<dbReference type="GO" id="GO:0036503">
    <property type="term" value="P:ERAD pathway"/>
    <property type="evidence" value="ECO:0007669"/>
    <property type="project" value="InterPro"/>
</dbReference>
<evidence type="ECO:0000256" key="4">
    <source>
        <dbReference type="ARBA" id="ARBA00004906"/>
    </source>
</evidence>
<dbReference type="EC" id="2.3.2.27" evidence="6"/>
<evidence type="ECO:0000256" key="16">
    <source>
        <dbReference type="ARBA" id="ARBA00083610"/>
    </source>
</evidence>
<feature type="compositionally biased region" description="Low complexity" evidence="18">
    <location>
        <begin position="21"/>
        <end position="43"/>
    </location>
</feature>
<feature type="region of interest" description="Disordered" evidence="18">
    <location>
        <begin position="181"/>
        <end position="200"/>
    </location>
</feature>
<evidence type="ECO:0000256" key="2">
    <source>
        <dbReference type="ARBA" id="ARBA00004123"/>
    </source>
</evidence>
<dbReference type="Pfam" id="PF04564">
    <property type="entry name" value="U-box"/>
    <property type="match status" value="1"/>
</dbReference>
<feature type="compositionally biased region" description="Polar residues" evidence="18">
    <location>
        <begin position="183"/>
        <end position="200"/>
    </location>
</feature>
<feature type="domain" description="U-box" evidence="19">
    <location>
        <begin position="1040"/>
        <end position="1113"/>
    </location>
</feature>
<dbReference type="InterPro" id="IPR045132">
    <property type="entry name" value="UBE4"/>
</dbReference>
<evidence type="ECO:0000256" key="13">
    <source>
        <dbReference type="ARBA" id="ARBA00056267"/>
    </source>
</evidence>
<dbReference type="Pfam" id="PF10408">
    <property type="entry name" value="Ufd2P_core"/>
    <property type="match status" value="1"/>
</dbReference>
<dbReference type="InterPro" id="IPR019474">
    <property type="entry name" value="Ub_conjug_fac_E4_core"/>
</dbReference>
<evidence type="ECO:0000256" key="10">
    <source>
        <dbReference type="ARBA" id="ARBA00022786"/>
    </source>
</evidence>
<evidence type="ECO:0000256" key="7">
    <source>
        <dbReference type="ARBA" id="ARBA00022490"/>
    </source>
</evidence>
<keyword evidence="9" id="KW-0808">Transferase</keyword>
<dbReference type="CDD" id="cd16658">
    <property type="entry name" value="RING-Ubox_UBE4B"/>
    <property type="match status" value="1"/>
</dbReference>
<dbReference type="GO" id="GO:0005737">
    <property type="term" value="C:cytoplasm"/>
    <property type="evidence" value="ECO:0007669"/>
    <property type="project" value="UniProtKB-SubCell"/>
</dbReference>
<feature type="region of interest" description="Disordered" evidence="18">
    <location>
        <begin position="86"/>
        <end position="114"/>
    </location>
</feature>
<evidence type="ECO:0000256" key="11">
    <source>
        <dbReference type="ARBA" id="ARBA00022990"/>
    </source>
</evidence>
<dbReference type="GO" id="GO:0005634">
    <property type="term" value="C:nucleus"/>
    <property type="evidence" value="ECO:0007669"/>
    <property type="project" value="UniProtKB-SubCell"/>
</dbReference>
<dbReference type="SMART" id="SM00504">
    <property type="entry name" value="Ubox"/>
    <property type="match status" value="1"/>
</dbReference>
<dbReference type="GO" id="GO:0000209">
    <property type="term" value="P:protein polyubiquitination"/>
    <property type="evidence" value="ECO:0007669"/>
    <property type="project" value="TreeGrafter"/>
</dbReference>
<evidence type="ECO:0000256" key="17">
    <source>
        <dbReference type="SAM" id="Coils"/>
    </source>
</evidence>
<feature type="coiled-coil region" evidence="17">
    <location>
        <begin position="573"/>
        <end position="620"/>
    </location>
</feature>
<evidence type="ECO:0000256" key="9">
    <source>
        <dbReference type="ARBA" id="ARBA00022679"/>
    </source>
</evidence>
<organism evidence="20">
    <name type="scientific">Scylla olivacea</name>
    <name type="common">Orange mud crab</name>
    <name type="synonym">Cancer olivacea</name>
    <dbReference type="NCBI Taxonomy" id="85551"/>
    <lineage>
        <taxon>Eukaryota</taxon>
        <taxon>Metazoa</taxon>
        <taxon>Ecdysozoa</taxon>
        <taxon>Arthropoda</taxon>
        <taxon>Crustacea</taxon>
        <taxon>Multicrustacea</taxon>
        <taxon>Malacostraca</taxon>
        <taxon>Eumalacostraca</taxon>
        <taxon>Eucarida</taxon>
        <taxon>Decapoda</taxon>
        <taxon>Pleocyemata</taxon>
        <taxon>Brachyura</taxon>
        <taxon>Eubrachyura</taxon>
        <taxon>Portunoidea</taxon>
        <taxon>Portunidae</taxon>
        <taxon>Portuninae</taxon>
        <taxon>Scylla</taxon>
    </lineage>
</organism>
<evidence type="ECO:0000313" key="20">
    <source>
        <dbReference type="EMBL" id="JAI67193.1"/>
    </source>
</evidence>
<dbReference type="AlphaFoldDB" id="A0A0P4WEP6"/>
<evidence type="ECO:0000256" key="8">
    <source>
        <dbReference type="ARBA" id="ARBA00022553"/>
    </source>
</evidence>
<evidence type="ECO:0000256" key="3">
    <source>
        <dbReference type="ARBA" id="ARBA00004496"/>
    </source>
</evidence>
<dbReference type="Gene3D" id="3.30.40.10">
    <property type="entry name" value="Zinc/RING finger domain, C3HC4 (zinc finger)"/>
    <property type="match status" value="1"/>
</dbReference>
<name>A0A0P4WEP6_SCYOL</name>
<dbReference type="PANTHER" id="PTHR13931:SF2">
    <property type="entry name" value="UBIQUITIN CONJUGATION FACTOR E4 B"/>
    <property type="match status" value="1"/>
</dbReference>
<dbReference type="FunFam" id="3.30.40.10:FF:000060">
    <property type="entry name" value="ubiquitin conjugation factor E4 B"/>
    <property type="match status" value="1"/>
</dbReference>
<evidence type="ECO:0000256" key="6">
    <source>
        <dbReference type="ARBA" id="ARBA00012483"/>
    </source>
</evidence>
<protein>
    <recommendedName>
        <fullName evidence="14">Ubiquitin conjugation factor E4 B</fullName>
        <ecNumber evidence="6">2.3.2.27</ecNumber>
    </recommendedName>
    <alternativeName>
        <fullName evidence="16">RING-type E3 ubiquitin transferase E4 B</fullName>
    </alternativeName>
    <alternativeName>
        <fullName evidence="15">Ubiquitin fusion degradation protein 2</fullName>
    </alternativeName>
</protein>
<evidence type="ECO:0000256" key="12">
    <source>
        <dbReference type="ARBA" id="ARBA00023242"/>
    </source>
</evidence>
<comment type="subcellular location">
    <subcellularLocation>
        <location evidence="3">Cytoplasm</location>
    </subcellularLocation>
    <subcellularLocation>
        <location evidence="2">Nucleus</location>
    </subcellularLocation>
</comment>
<keyword evidence="8" id="KW-0597">Phosphoprotein</keyword>
<dbReference type="UniPathway" id="UPA00143"/>
<dbReference type="PROSITE" id="PS51698">
    <property type="entry name" value="U_BOX"/>
    <property type="match status" value="1"/>
</dbReference>
<dbReference type="GO" id="GO:0006511">
    <property type="term" value="P:ubiquitin-dependent protein catabolic process"/>
    <property type="evidence" value="ECO:0007669"/>
    <property type="project" value="InterPro"/>
</dbReference>
<dbReference type="EMBL" id="GDRN01039503">
    <property type="protein sequence ID" value="JAI67193.1"/>
    <property type="molecule type" value="Transcribed_RNA"/>
</dbReference>
<keyword evidence="12" id="KW-0539">Nucleus</keyword>
<evidence type="ECO:0000256" key="18">
    <source>
        <dbReference type="SAM" id="MobiDB-lite"/>
    </source>
</evidence>
<evidence type="ECO:0000256" key="5">
    <source>
        <dbReference type="ARBA" id="ARBA00007434"/>
    </source>
</evidence>
<keyword evidence="7" id="KW-0963">Cytoplasm</keyword>
<dbReference type="PANTHER" id="PTHR13931">
    <property type="entry name" value="UBIQUITINATION FACTOR E4"/>
    <property type="match status" value="1"/>
</dbReference>